<reference evidence="2" key="2">
    <citation type="submission" date="2012-06" db="EMBL/GenBank/DDBJ databases">
        <title>Annotation of the Genome Sequence of Fusarium oxysporum Fo47.</title>
        <authorList>
            <consortium name="The Broad Institute Genomics Platform"/>
            <person name="Ma L.-J."/>
            <person name="Corby-Kistler H."/>
            <person name="Broz K."/>
            <person name="Gale L.R."/>
            <person name="Jonkers W."/>
            <person name="O'Donnell K."/>
            <person name="Ploetz R."/>
            <person name="Steinberg C."/>
            <person name="Schwartz D.C."/>
            <person name="VanEtten H."/>
            <person name="Zhou S."/>
            <person name="Young S.K."/>
            <person name="Zeng Q."/>
            <person name="Gargeya S."/>
            <person name="Fitzgerald M."/>
            <person name="Abouelleil A."/>
            <person name="Alvarado L."/>
            <person name="Chapman S.B."/>
            <person name="Gainer-Dewar J."/>
            <person name="Goldberg J."/>
            <person name="Griggs A."/>
            <person name="Gujja S."/>
            <person name="Hansen M."/>
            <person name="Howarth C."/>
            <person name="Imamovic A."/>
            <person name="Ireland A."/>
            <person name="Larimer J."/>
            <person name="McCowan C."/>
            <person name="Murphy C."/>
            <person name="Pearson M."/>
            <person name="Poon T.W."/>
            <person name="Priest M."/>
            <person name="Roberts A."/>
            <person name="Saif S."/>
            <person name="Shea T."/>
            <person name="Sykes S."/>
            <person name="Wortman J."/>
            <person name="Nusbaum C."/>
            <person name="Birren B."/>
        </authorList>
    </citation>
    <scope>NUCLEOTIDE SEQUENCE</scope>
    <source>
        <strain evidence="2">Fo47</strain>
    </source>
</reference>
<proteinExistence type="predicted"/>
<protein>
    <submittedName>
        <fullName evidence="2">Uncharacterized protein</fullName>
    </submittedName>
</protein>
<dbReference type="Proteomes" id="UP000030766">
    <property type="component" value="Unassembled WGS sequence"/>
</dbReference>
<reference evidence="2" key="1">
    <citation type="submission" date="2011-06" db="EMBL/GenBank/DDBJ databases">
        <title>The Genome Sequence of Fusarium oxysporum Fo47.</title>
        <authorList>
            <consortium name="The Broad Institute Genome Sequencing Platform"/>
            <person name="Ma L.-J."/>
            <person name="Gale L.R."/>
            <person name="Schwartz D.C."/>
            <person name="Zhou S."/>
            <person name="Corby-Kistler H."/>
            <person name="Young S.K."/>
            <person name="Zeng Q."/>
            <person name="Gargeya S."/>
            <person name="Fitzgerald M."/>
            <person name="Haas B."/>
            <person name="Abouelleil A."/>
            <person name="Alvarado L."/>
            <person name="Arachchi H.M."/>
            <person name="Berlin A."/>
            <person name="Brown A."/>
            <person name="Chapman S.B."/>
            <person name="Chen Z."/>
            <person name="Dunbar C."/>
            <person name="Freedman E."/>
            <person name="Gearin G."/>
            <person name="Gellesch M."/>
            <person name="Goldberg J."/>
            <person name="Griggs A."/>
            <person name="Gujja S."/>
            <person name="Heiman D."/>
            <person name="Howarth C."/>
            <person name="Larson L."/>
            <person name="Lui A."/>
            <person name="MacDonald P.J.P."/>
            <person name="Mehta T."/>
            <person name="Montmayeur A."/>
            <person name="Murphy C."/>
            <person name="Neiman D."/>
            <person name="Pearson M."/>
            <person name="Priest M."/>
            <person name="Roberts A."/>
            <person name="Saif S."/>
            <person name="Shea T."/>
            <person name="Shenoy N."/>
            <person name="Sisk P."/>
            <person name="Stolte C."/>
            <person name="Sykes S."/>
            <person name="Wortman J."/>
            <person name="Nusbaum C."/>
            <person name="Birren B."/>
        </authorList>
    </citation>
    <scope>NUCLEOTIDE SEQUENCE [LARGE SCALE GENOMIC DNA]</scope>
    <source>
        <strain evidence="2">Fo47</strain>
    </source>
</reference>
<evidence type="ECO:0000256" key="1">
    <source>
        <dbReference type="SAM" id="MobiDB-lite"/>
    </source>
</evidence>
<sequence length="114" mass="13038">MLGPESNERMGFPPILVHERCVVIQQSRGEEAQAAAWLHYAKWKAERGILETKIRDTAKKQQKLTDEKAAAYQKLKEVAVAGLQEKVKSLEVEVRRSIDDSKKHEDQSMKHQIS</sequence>
<gene>
    <name evidence="2" type="ORF">FOZG_18485</name>
</gene>
<dbReference type="AlphaFoldDB" id="W9J702"/>
<evidence type="ECO:0000313" key="2">
    <source>
        <dbReference type="EMBL" id="EWZ27797.1"/>
    </source>
</evidence>
<organism evidence="2">
    <name type="scientific">Fusarium oxysporum Fo47</name>
    <dbReference type="NCBI Taxonomy" id="660027"/>
    <lineage>
        <taxon>Eukaryota</taxon>
        <taxon>Fungi</taxon>
        <taxon>Dikarya</taxon>
        <taxon>Ascomycota</taxon>
        <taxon>Pezizomycotina</taxon>
        <taxon>Sordariomycetes</taxon>
        <taxon>Hypocreomycetidae</taxon>
        <taxon>Hypocreales</taxon>
        <taxon>Nectriaceae</taxon>
        <taxon>Fusarium</taxon>
        <taxon>Fusarium oxysporum species complex</taxon>
    </lineage>
</organism>
<dbReference type="EMBL" id="JH717955">
    <property type="protein sequence ID" value="EWZ27797.1"/>
    <property type="molecule type" value="Genomic_DNA"/>
</dbReference>
<dbReference type="HOGENOM" id="CLU_2121231_0_0_1"/>
<name>W9J702_FUSOX</name>
<feature type="region of interest" description="Disordered" evidence="1">
    <location>
        <begin position="94"/>
        <end position="114"/>
    </location>
</feature>
<dbReference type="VEuPathDB" id="FungiDB:FOZG_18485"/>
<accession>W9J702</accession>